<protein>
    <submittedName>
        <fullName evidence="7">Uncharacterized protein</fullName>
    </submittedName>
</protein>
<sequence>MKGFSHLPFKFLNYRLSRAGLLSPSLPINLTFSVTNMCQSRCRTCNIWKISSNRKSYDTEELELSEIEKIFRSMGKIFFFNISGGCPFLRKDMPEIISLAINFLKPSIIHIPTNAIEPDLVENGVLKILKVLGDSGRKTELSLKLSLDGVGIDHDDIRGVNGNFENLRILIARLFKLKEKYSNLNLGFNTIVSKINVKKLAGIIDFVDSFPVDSYVIEIAEKRAEMDNEDDDITPEISDYRDAVNMFIGKSLLRLPHLPFLGRVTESLRIVYYRNSVEILERKKQIPKCYGGISNAHISSTGEVWPCAVLGNKMSLGNLREVDYDFGKIWNSGKAKKIRSFIKSNGCFCPLANQAYSNILMSPVQFLKALKYFLAQP</sequence>
<dbReference type="CDD" id="cd21109">
    <property type="entry name" value="SPASM"/>
    <property type="match status" value="1"/>
</dbReference>
<dbReference type="SFLD" id="SFLDG01067">
    <property type="entry name" value="SPASM/twitch_domain_containing"/>
    <property type="match status" value="1"/>
</dbReference>
<dbReference type="GO" id="GO:0003824">
    <property type="term" value="F:catalytic activity"/>
    <property type="evidence" value="ECO:0007669"/>
    <property type="project" value="InterPro"/>
</dbReference>
<dbReference type="STRING" id="1817883.A3G31_05405"/>
<dbReference type="InterPro" id="IPR058240">
    <property type="entry name" value="rSAM_sf"/>
</dbReference>
<organism evidence="7 8">
    <name type="scientific">Candidatus Schekmanbacteria bacterium RIFCSPLOWO2_12_FULL_38_15</name>
    <dbReference type="NCBI Taxonomy" id="1817883"/>
    <lineage>
        <taxon>Bacteria</taxon>
        <taxon>Candidatus Schekmaniibacteriota</taxon>
    </lineage>
</organism>
<dbReference type="Proteomes" id="UP000178082">
    <property type="component" value="Unassembled WGS sequence"/>
</dbReference>
<comment type="caution">
    <text evidence="7">The sequence shown here is derived from an EMBL/GenBank/DDBJ whole genome shotgun (WGS) entry which is preliminary data.</text>
</comment>
<keyword evidence="4" id="KW-0411">Iron-sulfur</keyword>
<dbReference type="CDD" id="cd01335">
    <property type="entry name" value="Radical_SAM"/>
    <property type="match status" value="1"/>
</dbReference>
<dbReference type="InterPro" id="IPR050377">
    <property type="entry name" value="Radical_SAM_PqqE_MftC-like"/>
</dbReference>
<dbReference type="SUPFAM" id="SSF102114">
    <property type="entry name" value="Radical SAM enzymes"/>
    <property type="match status" value="1"/>
</dbReference>
<dbReference type="GO" id="GO:0051536">
    <property type="term" value="F:iron-sulfur cluster binding"/>
    <property type="evidence" value="ECO:0007669"/>
    <property type="project" value="UniProtKB-KW"/>
</dbReference>
<keyword evidence="3" id="KW-0408">Iron</keyword>
<evidence type="ECO:0000313" key="7">
    <source>
        <dbReference type="EMBL" id="OGL54199.1"/>
    </source>
</evidence>
<proteinExistence type="predicted"/>
<dbReference type="InterPro" id="IPR007197">
    <property type="entry name" value="rSAM"/>
</dbReference>
<dbReference type="Pfam" id="PF13186">
    <property type="entry name" value="SPASM"/>
    <property type="match status" value="1"/>
</dbReference>
<dbReference type="AlphaFoldDB" id="A0A1F7SKB0"/>
<keyword evidence="2" id="KW-0479">Metal-binding</keyword>
<dbReference type="Gene3D" id="3.20.20.70">
    <property type="entry name" value="Aldolase class I"/>
    <property type="match status" value="1"/>
</dbReference>
<dbReference type="PANTHER" id="PTHR11228">
    <property type="entry name" value="RADICAL SAM DOMAIN PROTEIN"/>
    <property type="match status" value="1"/>
</dbReference>
<name>A0A1F7SKB0_9BACT</name>
<dbReference type="InterPro" id="IPR023885">
    <property type="entry name" value="4Fe4S-binding_SPASM_dom"/>
</dbReference>
<dbReference type="InterPro" id="IPR013785">
    <property type="entry name" value="Aldolase_TIM"/>
</dbReference>
<evidence type="ECO:0000259" key="5">
    <source>
        <dbReference type="Pfam" id="PF04055"/>
    </source>
</evidence>
<evidence type="ECO:0000259" key="6">
    <source>
        <dbReference type="Pfam" id="PF13186"/>
    </source>
</evidence>
<gene>
    <name evidence="7" type="ORF">A3G31_05405</name>
</gene>
<evidence type="ECO:0000256" key="3">
    <source>
        <dbReference type="ARBA" id="ARBA00023004"/>
    </source>
</evidence>
<evidence type="ECO:0000313" key="8">
    <source>
        <dbReference type="Proteomes" id="UP000178082"/>
    </source>
</evidence>
<evidence type="ECO:0000256" key="2">
    <source>
        <dbReference type="ARBA" id="ARBA00022723"/>
    </source>
</evidence>
<evidence type="ECO:0000256" key="4">
    <source>
        <dbReference type="ARBA" id="ARBA00023014"/>
    </source>
</evidence>
<keyword evidence="1" id="KW-0949">S-adenosyl-L-methionine</keyword>
<feature type="domain" description="4Fe4S-binding SPASM" evidence="6">
    <location>
        <begin position="289"/>
        <end position="344"/>
    </location>
</feature>
<accession>A0A1F7SKB0</accession>
<feature type="domain" description="Radical SAM core" evidence="5">
    <location>
        <begin position="33"/>
        <end position="177"/>
    </location>
</feature>
<dbReference type="EMBL" id="MGDI01000016">
    <property type="protein sequence ID" value="OGL54199.1"/>
    <property type="molecule type" value="Genomic_DNA"/>
</dbReference>
<dbReference type="Pfam" id="PF04055">
    <property type="entry name" value="Radical_SAM"/>
    <property type="match status" value="1"/>
</dbReference>
<reference evidence="7 8" key="1">
    <citation type="journal article" date="2016" name="Nat. Commun.">
        <title>Thousands of microbial genomes shed light on interconnected biogeochemical processes in an aquifer system.</title>
        <authorList>
            <person name="Anantharaman K."/>
            <person name="Brown C.T."/>
            <person name="Hug L.A."/>
            <person name="Sharon I."/>
            <person name="Castelle C.J."/>
            <person name="Probst A.J."/>
            <person name="Thomas B.C."/>
            <person name="Singh A."/>
            <person name="Wilkins M.J."/>
            <person name="Karaoz U."/>
            <person name="Brodie E.L."/>
            <person name="Williams K.H."/>
            <person name="Hubbard S.S."/>
            <person name="Banfield J.F."/>
        </authorList>
    </citation>
    <scope>NUCLEOTIDE SEQUENCE [LARGE SCALE GENOMIC DNA]</scope>
</reference>
<dbReference type="GO" id="GO:0046872">
    <property type="term" value="F:metal ion binding"/>
    <property type="evidence" value="ECO:0007669"/>
    <property type="project" value="UniProtKB-KW"/>
</dbReference>
<dbReference type="SFLD" id="SFLDS00029">
    <property type="entry name" value="Radical_SAM"/>
    <property type="match status" value="1"/>
</dbReference>
<evidence type="ECO:0000256" key="1">
    <source>
        <dbReference type="ARBA" id="ARBA00022691"/>
    </source>
</evidence>
<dbReference type="PANTHER" id="PTHR11228:SF7">
    <property type="entry name" value="PQQA PEPTIDE CYCLASE"/>
    <property type="match status" value="1"/>
</dbReference>